<sequence>MFFLPLFYLPQAAIPFEVPKVQFVLIWVIMMTILTLVLVIMTKVINRMSKAHWLVGVWFLVLILTSMWGVDPVKSWLGNYYRWDGLTTIITLVGLFFVLSLFPRSFWTKWAMMGMALGNVASSVWAMAQMILNKGAGFEGFGAGFGQPAFLAGYLLVTTPFVWWLTERIKQNNIKRICFWVTTIFITMGLLATKTLISLVGLPILLMGFFVIKKKVDYRVVIILSVVILTGAMTKYYAELKKEEVGGGMAYEGRERLLMKSFLAFRKRPIWGWGWANFDRAFEAVDWPIKMNNDVYADKAHSNLEEMAVTTGLLGLVSYLFLVGVVIRGLMSKKDLETKFCLLALVIYLIHSQTNVTSVAEEVVFWLVTARATYWQAWVP</sequence>
<reference evidence="7 8" key="1">
    <citation type="journal article" date="2015" name="Nature">
        <title>rRNA introns, odd ribosomes, and small enigmatic genomes across a large radiation of phyla.</title>
        <authorList>
            <person name="Brown C.T."/>
            <person name="Hug L.A."/>
            <person name="Thomas B.C."/>
            <person name="Sharon I."/>
            <person name="Castelle C.J."/>
            <person name="Singh A."/>
            <person name="Wilkins M.J."/>
            <person name="Williams K.H."/>
            <person name="Banfield J.F."/>
        </authorList>
    </citation>
    <scope>NUCLEOTIDE SEQUENCE [LARGE SCALE GENOMIC DNA]</scope>
</reference>
<dbReference type="Pfam" id="PF04932">
    <property type="entry name" value="Wzy_C"/>
    <property type="match status" value="1"/>
</dbReference>
<feature type="transmembrane region" description="Helical" evidence="5">
    <location>
        <begin position="23"/>
        <end position="41"/>
    </location>
</feature>
<evidence type="ECO:0000256" key="2">
    <source>
        <dbReference type="ARBA" id="ARBA00022692"/>
    </source>
</evidence>
<dbReference type="InterPro" id="IPR051533">
    <property type="entry name" value="WaaL-like"/>
</dbReference>
<feature type="transmembrane region" description="Helical" evidence="5">
    <location>
        <begin position="308"/>
        <end position="331"/>
    </location>
</feature>
<dbReference type="EMBL" id="LCKO01000012">
    <property type="protein sequence ID" value="KKT99168.1"/>
    <property type="molecule type" value="Genomic_DNA"/>
</dbReference>
<feature type="transmembrane region" description="Helical" evidence="5">
    <location>
        <begin position="85"/>
        <end position="103"/>
    </location>
</feature>
<evidence type="ECO:0000256" key="5">
    <source>
        <dbReference type="SAM" id="Phobius"/>
    </source>
</evidence>
<name>A0A837IHM4_9BACT</name>
<feature type="transmembrane region" description="Helical" evidence="5">
    <location>
        <begin position="144"/>
        <end position="165"/>
    </location>
</feature>
<accession>A0A837IHM4</accession>
<keyword evidence="3 5" id="KW-1133">Transmembrane helix</keyword>
<evidence type="ECO:0000313" key="8">
    <source>
        <dbReference type="Proteomes" id="UP000034078"/>
    </source>
</evidence>
<evidence type="ECO:0000259" key="6">
    <source>
        <dbReference type="Pfam" id="PF04932"/>
    </source>
</evidence>
<protein>
    <recommendedName>
        <fullName evidence="6">O-antigen ligase-related domain-containing protein</fullName>
    </recommendedName>
</protein>
<dbReference type="AlphaFoldDB" id="A0A837IHM4"/>
<feature type="transmembrane region" description="Helical" evidence="5">
    <location>
        <begin position="53"/>
        <end position="70"/>
    </location>
</feature>
<dbReference type="GO" id="GO:0016020">
    <property type="term" value="C:membrane"/>
    <property type="evidence" value="ECO:0007669"/>
    <property type="project" value="UniProtKB-SubCell"/>
</dbReference>
<evidence type="ECO:0000256" key="4">
    <source>
        <dbReference type="ARBA" id="ARBA00023136"/>
    </source>
</evidence>
<keyword evidence="4 5" id="KW-0472">Membrane</keyword>
<dbReference type="InterPro" id="IPR007016">
    <property type="entry name" value="O-antigen_ligase-rel_domated"/>
</dbReference>
<dbReference type="PANTHER" id="PTHR37422">
    <property type="entry name" value="TEICHURONIC ACID BIOSYNTHESIS PROTEIN TUAE"/>
    <property type="match status" value="1"/>
</dbReference>
<comment type="caution">
    <text evidence="7">The sequence shown here is derived from an EMBL/GenBank/DDBJ whole genome shotgun (WGS) entry which is preliminary data.</text>
</comment>
<dbReference type="PANTHER" id="PTHR37422:SF13">
    <property type="entry name" value="LIPOPOLYSACCHARIDE BIOSYNTHESIS PROTEIN PA4999-RELATED"/>
    <property type="match status" value="1"/>
</dbReference>
<proteinExistence type="predicted"/>
<evidence type="ECO:0000313" key="7">
    <source>
        <dbReference type="EMBL" id="KKT99168.1"/>
    </source>
</evidence>
<feature type="transmembrane region" description="Helical" evidence="5">
    <location>
        <begin position="177"/>
        <end position="206"/>
    </location>
</feature>
<feature type="transmembrane region" description="Helical" evidence="5">
    <location>
        <begin position="110"/>
        <end position="132"/>
    </location>
</feature>
<gene>
    <name evidence="7" type="ORF">UX01_C0012G0014</name>
</gene>
<dbReference type="Proteomes" id="UP000034078">
    <property type="component" value="Unassembled WGS sequence"/>
</dbReference>
<keyword evidence="2 5" id="KW-0812">Transmembrane</keyword>
<organism evidence="7 8">
    <name type="scientific">Candidatus Collierbacteria bacterium GW2011_GWB2_45_17</name>
    <dbReference type="NCBI Taxonomy" id="1618388"/>
    <lineage>
        <taxon>Bacteria</taxon>
        <taxon>Candidatus Collieribacteriota</taxon>
    </lineage>
</organism>
<feature type="transmembrane region" description="Helical" evidence="5">
    <location>
        <begin position="218"/>
        <end position="238"/>
    </location>
</feature>
<feature type="domain" description="O-antigen ligase-related" evidence="6">
    <location>
        <begin position="183"/>
        <end position="320"/>
    </location>
</feature>
<evidence type="ECO:0000256" key="1">
    <source>
        <dbReference type="ARBA" id="ARBA00004141"/>
    </source>
</evidence>
<evidence type="ECO:0000256" key="3">
    <source>
        <dbReference type="ARBA" id="ARBA00022989"/>
    </source>
</evidence>
<comment type="subcellular location">
    <subcellularLocation>
        <location evidence="1">Membrane</location>
        <topology evidence="1">Multi-pass membrane protein</topology>
    </subcellularLocation>
</comment>